<comment type="caution">
    <text evidence="7">The sequence shown here is derived from an EMBL/GenBank/DDBJ whole genome shotgun (WGS) entry which is preliminary data.</text>
</comment>
<keyword evidence="5 6" id="KW-0663">Pyridoxal phosphate</keyword>
<dbReference type="InterPro" id="IPR050103">
    <property type="entry name" value="Class-III_PLP-dep_AT"/>
</dbReference>
<dbReference type="PANTHER" id="PTHR11986">
    <property type="entry name" value="AMINOTRANSFERASE CLASS III"/>
    <property type="match status" value="1"/>
</dbReference>
<evidence type="ECO:0000256" key="1">
    <source>
        <dbReference type="ARBA" id="ARBA00022490"/>
    </source>
</evidence>
<feature type="binding site" evidence="6">
    <location>
        <position position="142"/>
    </location>
    <ligand>
        <name>pyridoxal 5'-phosphate</name>
        <dbReference type="ChEBI" id="CHEBI:597326"/>
    </ligand>
</feature>
<reference evidence="7 8" key="1">
    <citation type="submission" date="2018-01" db="EMBL/GenBank/DDBJ databases">
        <title>Metagenomic assembled genomes from two thermal pools in the Uzon Caldera, Kamchatka, Russia.</title>
        <authorList>
            <person name="Wilkins L."/>
            <person name="Ettinger C."/>
        </authorList>
    </citation>
    <scope>NUCLEOTIDE SEQUENCE [LARGE SCALE GENOMIC DNA]</scope>
    <source>
        <strain evidence="7">ZAV-02</strain>
    </source>
</reference>
<dbReference type="Proteomes" id="UP000243376">
    <property type="component" value="Unassembled WGS sequence"/>
</dbReference>
<dbReference type="GO" id="GO:0003992">
    <property type="term" value="F:N2-acetyl-L-ornithine:2-oxoglutarate 5-aminotransferase activity"/>
    <property type="evidence" value="ECO:0007669"/>
    <property type="project" value="UniProtKB-UniRule"/>
</dbReference>
<dbReference type="FunFam" id="3.40.640.10:FF:000117">
    <property type="entry name" value="Acetylornithine aminotransferase"/>
    <property type="match status" value="1"/>
</dbReference>
<evidence type="ECO:0000256" key="6">
    <source>
        <dbReference type="HAMAP-Rule" id="MF_01107"/>
    </source>
</evidence>
<name>A0A2J6WSJ3_9CHLR</name>
<dbReference type="Pfam" id="PF00202">
    <property type="entry name" value="Aminotran_3"/>
    <property type="match status" value="1"/>
</dbReference>
<dbReference type="NCBIfam" id="TIGR00707">
    <property type="entry name" value="argD"/>
    <property type="match status" value="1"/>
</dbReference>
<dbReference type="InterPro" id="IPR005814">
    <property type="entry name" value="Aminotrans_3"/>
</dbReference>
<dbReference type="EC" id="2.6.1.11" evidence="6"/>
<evidence type="ECO:0000256" key="3">
    <source>
        <dbReference type="ARBA" id="ARBA00022605"/>
    </source>
</evidence>
<dbReference type="InterPro" id="IPR015424">
    <property type="entry name" value="PyrdxlP-dep_Trfase"/>
</dbReference>
<dbReference type="SUPFAM" id="SSF53383">
    <property type="entry name" value="PLP-dependent transferases"/>
    <property type="match status" value="1"/>
</dbReference>
<dbReference type="NCBIfam" id="NF002325">
    <property type="entry name" value="PRK01278.1"/>
    <property type="match status" value="1"/>
</dbReference>
<dbReference type="HAMAP" id="MF_01107">
    <property type="entry name" value="ArgD_aminotrans_3"/>
    <property type="match status" value="1"/>
</dbReference>
<keyword evidence="3 6" id="KW-0028">Amino-acid biosynthesis</keyword>
<feature type="binding site" evidence="6">
    <location>
        <begin position="109"/>
        <end position="110"/>
    </location>
    <ligand>
        <name>pyridoxal 5'-phosphate</name>
        <dbReference type="ChEBI" id="CHEBI:597326"/>
    </ligand>
</feature>
<sequence length="399" mass="42975">MTGESAADLIQADHDYLLQSYIRADFVIERGEGVYLYDSEGRCYLDFVAGIAVNALGYGDRDVLRAINEQAARLIHVSNLYHTRPAIELAALLVQSSPAFAKVFFCNSGAEAIEGAIKFARRYARAHFGEGKTTIVAFDGSFHGRTMGAVAITAREKYREPFMPVMPGVRFARYNDPASLEAVMGDDVCAVVLEPVQGEGGLRAAEPEFVQGVRALCQRHNALLVFDEIQCGMGRTGTLWAHEQLGVQPDIMTIAKPLAGGLPIGAILMSQPVADAIQPGDHGTTFGGNPLATAVGAVVFRKVSDPHFLSHVQQVSNYLDEALHDLAAERPDVVLELRGRGLMRGIRIAGSAGAVRETAHRHGLLVATAGEDVIRLLPPLIIEPHHVDEAVAGLRASLR</sequence>
<organism evidence="7 8">
    <name type="scientific">Chloroflexus aggregans</name>
    <dbReference type="NCBI Taxonomy" id="152260"/>
    <lineage>
        <taxon>Bacteria</taxon>
        <taxon>Bacillati</taxon>
        <taxon>Chloroflexota</taxon>
        <taxon>Chloroflexia</taxon>
        <taxon>Chloroflexales</taxon>
        <taxon>Chloroflexineae</taxon>
        <taxon>Chloroflexaceae</taxon>
        <taxon>Chloroflexus</taxon>
    </lineage>
</organism>
<dbReference type="InterPro" id="IPR049704">
    <property type="entry name" value="Aminotrans_3_PPA_site"/>
</dbReference>
<dbReference type="EMBL" id="PNIQ01001072">
    <property type="protein sequence ID" value="PMP73514.1"/>
    <property type="molecule type" value="Genomic_DNA"/>
</dbReference>
<feature type="binding site" evidence="6">
    <location>
        <begin position="227"/>
        <end position="230"/>
    </location>
    <ligand>
        <name>pyridoxal 5'-phosphate</name>
        <dbReference type="ChEBI" id="CHEBI:597326"/>
    </ligand>
</feature>
<evidence type="ECO:0000256" key="4">
    <source>
        <dbReference type="ARBA" id="ARBA00022679"/>
    </source>
</evidence>
<dbReference type="PIRSF" id="PIRSF000521">
    <property type="entry name" value="Transaminase_4ab_Lys_Orn"/>
    <property type="match status" value="1"/>
</dbReference>
<comment type="cofactor">
    <cofactor evidence="6">
        <name>pyridoxal 5'-phosphate</name>
        <dbReference type="ChEBI" id="CHEBI:597326"/>
    </cofactor>
    <text evidence="6">Binds 1 pyridoxal phosphate per subunit.</text>
</comment>
<dbReference type="AlphaFoldDB" id="A0A2J6WSJ3"/>
<gene>
    <name evidence="6" type="primary">argD</name>
    <name evidence="7" type="ORF">C0184_16045</name>
</gene>
<keyword evidence="1 6" id="KW-0963">Cytoplasm</keyword>
<evidence type="ECO:0000313" key="8">
    <source>
        <dbReference type="Proteomes" id="UP000243376"/>
    </source>
</evidence>
<dbReference type="Gene3D" id="3.40.640.10">
    <property type="entry name" value="Type I PLP-dependent aspartate aminotransferase-like (Major domain)"/>
    <property type="match status" value="1"/>
</dbReference>
<proteinExistence type="inferred from homology"/>
<dbReference type="Gene3D" id="3.90.1150.10">
    <property type="entry name" value="Aspartate Aminotransferase, domain 1"/>
    <property type="match status" value="1"/>
</dbReference>
<dbReference type="GO" id="GO:0006526">
    <property type="term" value="P:L-arginine biosynthetic process"/>
    <property type="evidence" value="ECO:0007669"/>
    <property type="project" value="UniProtKB-UniRule"/>
</dbReference>
<dbReference type="CDD" id="cd00610">
    <property type="entry name" value="OAT_like"/>
    <property type="match status" value="1"/>
</dbReference>
<dbReference type="GO" id="GO:0005737">
    <property type="term" value="C:cytoplasm"/>
    <property type="evidence" value="ECO:0007669"/>
    <property type="project" value="UniProtKB-SubCell"/>
</dbReference>
<evidence type="ECO:0000313" key="7">
    <source>
        <dbReference type="EMBL" id="PMP73514.1"/>
    </source>
</evidence>
<keyword evidence="2 6" id="KW-0032">Aminotransferase</keyword>
<comment type="subcellular location">
    <subcellularLocation>
        <location evidence="6">Cytoplasm</location>
    </subcellularLocation>
</comment>
<dbReference type="InterPro" id="IPR015422">
    <property type="entry name" value="PyrdxlP-dep_Trfase_small"/>
</dbReference>
<comment type="subunit">
    <text evidence="6">Homodimer.</text>
</comment>
<comment type="pathway">
    <text evidence="6">Amino-acid biosynthesis; L-arginine biosynthesis; N(2)-acetyl-L-ornithine from L-glutamate: step 4/4.</text>
</comment>
<dbReference type="PROSITE" id="PS00600">
    <property type="entry name" value="AA_TRANSFER_CLASS_3"/>
    <property type="match status" value="1"/>
</dbReference>
<comment type="miscellaneous">
    <text evidence="6">May also have succinyldiaminopimelate aminotransferase activity, thus carrying out the corresponding step in lysine biosynthesis.</text>
</comment>
<dbReference type="UniPathway" id="UPA00068">
    <property type="reaction ID" value="UER00109"/>
</dbReference>
<protein>
    <recommendedName>
        <fullName evidence="6">Acetylornithine aminotransferase</fullName>
        <shortName evidence="6">ACOAT</shortName>
        <ecNumber evidence="6">2.6.1.11</ecNumber>
    </recommendedName>
</protein>
<dbReference type="PANTHER" id="PTHR11986:SF79">
    <property type="entry name" value="ACETYLORNITHINE AMINOTRANSFERASE, MITOCHONDRIAL"/>
    <property type="match status" value="1"/>
</dbReference>
<dbReference type="InterPro" id="IPR015421">
    <property type="entry name" value="PyrdxlP-dep_Trfase_major"/>
</dbReference>
<dbReference type="GO" id="GO:0042802">
    <property type="term" value="F:identical protein binding"/>
    <property type="evidence" value="ECO:0007669"/>
    <property type="project" value="TreeGrafter"/>
</dbReference>
<comment type="catalytic activity">
    <reaction evidence="6">
        <text>N(2)-acetyl-L-ornithine + 2-oxoglutarate = N-acetyl-L-glutamate 5-semialdehyde + L-glutamate</text>
        <dbReference type="Rhea" id="RHEA:18049"/>
        <dbReference type="ChEBI" id="CHEBI:16810"/>
        <dbReference type="ChEBI" id="CHEBI:29123"/>
        <dbReference type="ChEBI" id="CHEBI:29985"/>
        <dbReference type="ChEBI" id="CHEBI:57805"/>
        <dbReference type="EC" id="2.6.1.11"/>
    </reaction>
</comment>
<dbReference type="InterPro" id="IPR004636">
    <property type="entry name" value="AcOrn/SuccOrn_fam"/>
</dbReference>
<accession>A0A2J6WSJ3</accession>
<comment type="similarity">
    <text evidence="6">Belongs to the class-III pyridoxal-phosphate-dependent aminotransferase family. ArgD subfamily.</text>
</comment>
<feature type="binding site" evidence="6">
    <location>
        <position position="285"/>
    </location>
    <ligand>
        <name>pyridoxal 5'-phosphate</name>
        <dbReference type="ChEBI" id="CHEBI:597326"/>
    </ligand>
</feature>
<keyword evidence="6" id="KW-0055">Arginine biosynthesis</keyword>
<feature type="binding site" evidence="6">
    <location>
        <position position="145"/>
    </location>
    <ligand>
        <name>N(2)-acetyl-L-ornithine</name>
        <dbReference type="ChEBI" id="CHEBI:57805"/>
    </ligand>
</feature>
<keyword evidence="4 6" id="KW-0808">Transferase</keyword>
<evidence type="ECO:0000256" key="2">
    <source>
        <dbReference type="ARBA" id="ARBA00022576"/>
    </source>
</evidence>
<feature type="modified residue" description="N6-(pyridoxal phosphate)lysine" evidence="6">
    <location>
        <position position="256"/>
    </location>
</feature>
<dbReference type="GO" id="GO:0030170">
    <property type="term" value="F:pyridoxal phosphate binding"/>
    <property type="evidence" value="ECO:0007669"/>
    <property type="project" value="InterPro"/>
</dbReference>
<evidence type="ECO:0000256" key="5">
    <source>
        <dbReference type="ARBA" id="ARBA00022898"/>
    </source>
</evidence>
<feature type="binding site" evidence="6">
    <location>
        <position position="284"/>
    </location>
    <ligand>
        <name>N(2)-acetyl-L-ornithine</name>
        <dbReference type="ChEBI" id="CHEBI:57805"/>
    </ligand>
</feature>